<evidence type="ECO:0000256" key="9">
    <source>
        <dbReference type="SAM" id="MobiDB-lite"/>
    </source>
</evidence>
<organism evidence="11">
    <name type="scientific">Darwinula stevensoni</name>
    <dbReference type="NCBI Taxonomy" id="69355"/>
    <lineage>
        <taxon>Eukaryota</taxon>
        <taxon>Metazoa</taxon>
        <taxon>Ecdysozoa</taxon>
        <taxon>Arthropoda</taxon>
        <taxon>Crustacea</taxon>
        <taxon>Oligostraca</taxon>
        <taxon>Ostracoda</taxon>
        <taxon>Podocopa</taxon>
        <taxon>Podocopida</taxon>
        <taxon>Darwinulocopina</taxon>
        <taxon>Darwinuloidea</taxon>
        <taxon>Darwinulidae</taxon>
        <taxon>Darwinula</taxon>
    </lineage>
</organism>
<dbReference type="GO" id="GO:0045292">
    <property type="term" value="P:mRNA cis splicing, via spliceosome"/>
    <property type="evidence" value="ECO:0007669"/>
    <property type="project" value="InterPro"/>
</dbReference>
<dbReference type="SMART" id="SM00360">
    <property type="entry name" value="RRM"/>
    <property type="match status" value="1"/>
</dbReference>
<proteinExistence type="inferred from homology"/>
<feature type="compositionally biased region" description="Low complexity" evidence="9">
    <location>
        <begin position="218"/>
        <end position="229"/>
    </location>
</feature>
<evidence type="ECO:0000256" key="1">
    <source>
        <dbReference type="ARBA" id="ARBA00004123"/>
    </source>
</evidence>
<protein>
    <recommendedName>
        <fullName evidence="10">RRM domain-containing protein</fullName>
    </recommendedName>
</protein>
<dbReference type="InterPro" id="IPR012677">
    <property type="entry name" value="Nucleotide-bd_a/b_plait_sf"/>
</dbReference>
<keyword evidence="4 8" id="KW-0694">RNA-binding</keyword>
<evidence type="ECO:0000313" key="12">
    <source>
        <dbReference type="Proteomes" id="UP000677054"/>
    </source>
</evidence>
<evidence type="ECO:0000259" key="10">
    <source>
        <dbReference type="PROSITE" id="PS50102"/>
    </source>
</evidence>
<dbReference type="GO" id="GO:0031053">
    <property type="term" value="P:primary miRNA processing"/>
    <property type="evidence" value="ECO:0007669"/>
    <property type="project" value="UniProtKB-ARBA"/>
</dbReference>
<dbReference type="InterPro" id="IPR027157">
    <property type="entry name" value="NCBP2"/>
</dbReference>
<dbReference type="PROSITE" id="PS50102">
    <property type="entry name" value="RRM"/>
    <property type="match status" value="1"/>
</dbReference>
<dbReference type="SUPFAM" id="SSF54928">
    <property type="entry name" value="RNA-binding domain, RBD"/>
    <property type="match status" value="1"/>
</dbReference>
<dbReference type="PANTHER" id="PTHR18847:SF0">
    <property type="entry name" value="NUCLEAR CAP-BINDING PROTEIN SUBUNIT 2"/>
    <property type="match status" value="1"/>
</dbReference>
<evidence type="ECO:0000313" key="11">
    <source>
        <dbReference type="EMBL" id="CAD7252510.1"/>
    </source>
</evidence>
<name>A0A7R9AEG7_9CRUS</name>
<keyword evidence="3" id="KW-0507">mRNA processing</keyword>
<evidence type="ECO:0000256" key="4">
    <source>
        <dbReference type="ARBA" id="ARBA00022884"/>
    </source>
</evidence>
<dbReference type="InterPro" id="IPR035979">
    <property type="entry name" value="RBD_domain_sf"/>
</dbReference>
<feature type="region of interest" description="Disordered" evidence="9">
    <location>
        <begin position="442"/>
        <end position="461"/>
    </location>
</feature>
<dbReference type="InterPro" id="IPR034148">
    <property type="entry name" value="NCBP2_RRM"/>
</dbReference>
<dbReference type="FunFam" id="3.30.70.330:FF:000128">
    <property type="entry name" value="Nuclear cap-binding protein subunit 2"/>
    <property type="match status" value="1"/>
</dbReference>
<accession>A0A7R9AEG7</accession>
<gene>
    <name evidence="11" type="ORF">DSTB1V02_LOCUS12268</name>
</gene>
<dbReference type="GO" id="GO:0000339">
    <property type="term" value="F:RNA cap binding"/>
    <property type="evidence" value="ECO:0007669"/>
    <property type="project" value="InterPro"/>
</dbReference>
<dbReference type="EMBL" id="CAJPEV010004515">
    <property type="protein sequence ID" value="CAG0901906.1"/>
    <property type="molecule type" value="Genomic_DNA"/>
</dbReference>
<comment type="similarity">
    <text evidence="2">Belongs to the RRM NCBP2 family.</text>
</comment>
<dbReference type="GO" id="GO:0005634">
    <property type="term" value="C:nucleus"/>
    <property type="evidence" value="ECO:0007669"/>
    <property type="project" value="UniProtKB-SubCell"/>
</dbReference>
<dbReference type="CDD" id="cd12240">
    <property type="entry name" value="RRM_NCBP2"/>
    <property type="match status" value="1"/>
</dbReference>
<dbReference type="GO" id="GO:0005846">
    <property type="term" value="C:nuclear cap binding complex"/>
    <property type="evidence" value="ECO:0007669"/>
    <property type="project" value="InterPro"/>
</dbReference>
<keyword evidence="12" id="KW-1185">Reference proteome</keyword>
<comment type="subcellular location">
    <subcellularLocation>
        <location evidence="1">Nucleus</location>
    </subcellularLocation>
</comment>
<evidence type="ECO:0000256" key="5">
    <source>
        <dbReference type="ARBA" id="ARBA00023158"/>
    </source>
</evidence>
<evidence type="ECO:0000256" key="8">
    <source>
        <dbReference type="PROSITE-ProRule" id="PRU00176"/>
    </source>
</evidence>
<dbReference type="InterPro" id="IPR000504">
    <property type="entry name" value="RRM_dom"/>
</dbReference>
<keyword evidence="7" id="KW-0539">Nucleus</keyword>
<feature type="domain" description="RRM" evidence="10">
    <location>
        <begin position="40"/>
        <end position="118"/>
    </location>
</feature>
<keyword evidence="6" id="KW-0508">mRNA splicing</keyword>
<reference evidence="11" key="1">
    <citation type="submission" date="2020-11" db="EMBL/GenBank/DDBJ databases">
        <authorList>
            <person name="Tran Van P."/>
        </authorList>
    </citation>
    <scope>NUCLEOTIDE SEQUENCE</scope>
</reference>
<dbReference type="PANTHER" id="PTHR18847">
    <property type="entry name" value="20 KD NUCLEAR CAP BINDING PROTEIN"/>
    <property type="match status" value="1"/>
</dbReference>
<evidence type="ECO:0000256" key="6">
    <source>
        <dbReference type="ARBA" id="ARBA00023187"/>
    </source>
</evidence>
<sequence length="498" mass="55090">MSIMTVDMSAYRDQHFKVMFSSSNPKGARSEQERLLRVSTTLYVGNLSFFTTEEQIYELFSKTGDVKRVVMGLDRYKKTPCGFCFVEYYTRGDAENAVRYINGTRLDDRIVRTDWDAGFIEGRQFGRGKGGGQVRDEYRTDFDSGRGGYGKIIQQRLETSGVRVGGAAPEAPKVPQPPAPSTATPSVVSIMSRTNGHGDDGNENGEENLDAQMCDPASSPSVKLLLSPVKEPDESEPGTSAQTHSEIRKGIAKKKIPRALTNLGAPFKPSSPPHPGKKLRNRKIAPVVRPEKELPAGERGRRTLFKQKTPLVAPKAFATIVTEDSVFYRGTYYQVGDIVSLVDVDGGVYYGQIRGFFSDQYCEKSAVISWLLPTKESPPPDDTFDPATYILGPDEELPRSLDCMELICRAPSDYYRTTRSPYPVIRPTPELGFVWTRLGPHPCTKPSSPDPDDDDAADDDDVELSVNSAHLEPDDHLEDSLGAFDQELSCEEALIAIH</sequence>
<dbReference type="Gene3D" id="3.30.70.330">
    <property type="match status" value="1"/>
</dbReference>
<dbReference type="AlphaFoldDB" id="A0A7R9AEG7"/>
<evidence type="ECO:0000256" key="3">
    <source>
        <dbReference type="ARBA" id="ARBA00022664"/>
    </source>
</evidence>
<dbReference type="Proteomes" id="UP000677054">
    <property type="component" value="Unassembled WGS sequence"/>
</dbReference>
<keyword evidence="5" id="KW-0943">RNA-mediated gene silencing</keyword>
<dbReference type="OrthoDB" id="201398at2759"/>
<evidence type="ECO:0000256" key="2">
    <source>
        <dbReference type="ARBA" id="ARBA00010725"/>
    </source>
</evidence>
<evidence type="ECO:0000256" key="7">
    <source>
        <dbReference type="ARBA" id="ARBA00023242"/>
    </source>
</evidence>
<dbReference type="EMBL" id="LR904032">
    <property type="protein sequence ID" value="CAD7252510.1"/>
    <property type="molecule type" value="Genomic_DNA"/>
</dbReference>
<feature type="compositionally biased region" description="Acidic residues" evidence="9">
    <location>
        <begin position="450"/>
        <end position="461"/>
    </location>
</feature>
<feature type="region of interest" description="Disordered" evidence="9">
    <location>
        <begin position="163"/>
        <end position="248"/>
    </location>
</feature>
<dbReference type="Pfam" id="PF00076">
    <property type="entry name" value="RRM_1"/>
    <property type="match status" value="1"/>
</dbReference>